<keyword evidence="4 5" id="KW-0472">Membrane</keyword>
<name>A0A346NNL8_9ALTE</name>
<keyword evidence="3 5" id="KW-1133">Transmembrane helix</keyword>
<keyword evidence="2 5" id="KW-0812">Transmembrane</keyword>
<feature type="transmembrane region" description="Helical" evidence="5">
    <location>
        <begin position="6"/>
        <end position="27"/>
    </location>
</feature>
<dbReference type="GO" id="GO:0016020">
    <property type="term" value="C:membrane"/>
    <property type="evidence" value="ECO:0007669"/>
    <property type="project" value="UniProtKB-SubCell"/>
</dbReference>
<keyword evidence="7" id="KW-1185">Reference proteome</keyword>
<dbReference type="GO" id="GO:0016740">
    <property type="term" value="F:transferase activity"/>
    <property type="evidence" value="ECO:0007669"/>
    <property type="project" value="UniProtKB-KW"/>
</dbReference>
<dbReference type="RefSeq" id="WP_108569048.1">
    <property type="nucleotide sequence ID" value="NZ_CP031769.1"/>
</dbReference>
<reference evidence="6 7" key="1">
    <citation type="submission" date="2018-08" db="EMBL/GenBank/DDBJ databases">
        <title>Salinimonas sediminis sp. nov., a piezophilic bacterium isolated from a deep-sea sediment sample from the New Britain Trench.</title>
        <authorList>
            <person name="Cao J."/>
        </authorList>
    </citation>
    <scope>NUCLEOTIDE SEQUENCE [LARGE SCALE GENOMIC DNA]</scope>
    <source>
        <strain evidence="6 7">N102</strain>
    </source>
</reference>
<gene>
    <name evidence="6" type="ORF">D0Y50_12645</name>
</gene>
<dbReference type="PANTHER" id="PTHR35814:SF1">
    <property type="entry name" value="GLUTATHIONE S-TRANSFERASE-RELATED"/>
    <property type="match status" value="1"/>
</dbReference>
<dbReference type="Gene3D" id="1.20.120.550">
    <property type="entry name" value="Membrane associated eicosanoid/glutathione metabolism-like domain"/>
    <property type="match status" value="1"/>
</dbReference>
<dbReference type="OrthoDB" id="8537976at2"/>
<dbReference type="Proteomes" id="UP000262073">
    <property type="component" value="Chromosome"/>
</dbReference>
<feature type="transmembrane region" description="Helical" evidence="5">
    <location>
        <begin position="106"/>
        <end position="127"/>
    </location>
</feature>
<dbReference type="PANTHER" id="PTHR35814">
    <property type="match status" value="1"/>
</dbReference>
<dbReference type="InterPro" id="IPR023352">
    <property type="entry name" value="MAPEG-like_dom_sf"/>
</dbReference>
<dbReference type="Pfam" id="PF01124">
    <property type="entry name" value="MAPEG"/>
    <property type="match status" value="1"/>
</dbReference>
<dbReference type="SUPFAM" id="SSF161084">
    <property type="entry name" value="MAPEG domain-like"/>
    <property type="match status" value="1"/>
</dbReference>
<accession>A0A346NNL8</accession>
<evidence type="ECO:0000256" key="5">
    <source>
        <dbReference type="SAM" id="Phobius"/>
    </source>
</evidence>
<keyword evidence="6" id="KW-0808">Transferase</keyword>
<evidence type="ECO:0000313" key="6">
    <source>
        <dbReference type="EMBL" id="AXR07125.1"/>
    </source>
</evidence>
<evidence type="ECO:0000313" key="7">
    <source>
        <dbReference type="Proteomes" id="UP000262073"/>
    </source>
</evidence>
<evidence type="ECO:0000256" key="4">
    <source>
        <dbReference type="ARBA" id="ARBA00023136"/>
    </source>
</evidence>
<evidence type="ECO:0000256" key="1">
    <source>
        <dbReference type="ARBA" id="ARBA00004370"/>
    </source>
</evidence>
<protein>
    <submittedName>
        <fullName evidence="6">Glutathione S-transferase</fullName>
    </submittedName>
</protein>
<dbReference type="EMBL" id="CP031769">
    <property type="protein sequence ID" value="AXR07125.1"/>
    <property type="molecule type" value="Genomic_DNA"/>
</dbReference>
<dbReference type="AlphaFoldDB" id="A0A346NNL8"/>
<feature type="transmembrane region" description="Helical" evidence="5">
    <location>
        <begin position="56"/>
        <end position="86"/>
    </location>
</feature>
<proteinExistence type="predicted"/>
<comment type="subcellular location">
    <subcellularLocation>
        <location evidence="1">Membrane</location>
    </subcellularLocation>
</comment>
<evidence type="ECO:0000256" key="3">
    <source>
        <dbReference type="ARBA" id="ARBA00022989"/>
    </source>
</evidence>
<sequence length="132" mass="14613">MGLLITAFYASLLGLCYLYLSIVVISVRRREQISLGTGDNPELERLNRAHGNFSEYVPITLILLACLESLGAFTWVLHVGASALLFGRVIHAYGLRHHTGTSWQRVAGMLLTFGAMLFLAAANLYMIHYTVV</sequence>
<organism evidence="6 7">
    <name type="scientific">Salinimonas sediminis</name>
    <dbReference type="NCBI Taxonomy" id="2303538"/>
    <lineage>
        <taxon>Bacteria</taxon>
        <taxon>Pseudomonadati</taxon>
        <taxon>Pseudomonadota</taxon>
        <taxon>Gammaproteobacteria</taxon>
        <taxon>Alteromonadales</taxon>
        <taxon>Alteromonadaceae</taxon>
        <taxon>Alteromonas/Salinimonas group</taxon>
        <taxon>Salinimonas</taxon>
    </lineage>
</organism>
<dbReference type="InterPro" id="IPR001129">
    <property type="entry name" value="Membr-assoc_MAPEG"/>
</dbReference>
<evidence type="ECO:0000256" key="2">
    <source>
        <dbReference type="ARBA" id="ARBA00022692"/>
    </source>
</evidence>
<dbReference type="KEGG" id="salm:D0Y50_12645"/>